<dbReference type="EMBL" id="JASCZI010061872">
    <property type="protein sequence ID" value="MED6139671.1"/>
    <property type="molecule type" value="Genomic_DNA"/>
</dbReference>
<evidence type="ECO:0000256" key="4">
    <source>
        <dbReference type="PROSITE-ProRule" id="PRU01343"/>
    </source>
</evidence>
<protein>
    <recommendedName>
        <fullName evidence="6">GRF-type domain-containing protein</fullName>
    </recommendedName>
</protein>
<name>A0ABU6ST89_9FABA</name>
<dbReference type="Pfam" id="PF06839">
    <property type="entry name" value="Zn_ribbon_GRF"/>
    <property type="match status" value="1"/>
</dbReference>
<feature type="transmembrane region" description="Helical" evidence="5">
    <location>
        <begin position="119"/>
        <end position="140"/>
    </location>
</feature>
<comment type="caution">
    <text evidence="7">The sequence shown here is derived from an EMBL/GenBank/DDBJ whole genome shotgun (WGS) entry which is preliminary data.</text>
</comment>
<evidence type="ECO:0000256" key="3">
    <source>
        <dbReference type="ARBA" id="ARBA00022833"/>
    </source>
</evidence>
<proteinExistence type="predicted"/>
<evidence type="ECO:0000313" key="7">
    <source>
        <dbReference type="EMBL" id="MED6139671.1"/>
    </source>
</evidence>
<keyword evidence="5" id="KW-0812">Transmembrane</keyword>
<evidence type="ECO:0000313" key="8">
    <source>
        <dbReference type="Proteomes" id="UP001341840"/>
    </source>
</evidence>
<keyword evidence="5" id="KW-0472">Membrane</keyword>
<keyword evidence="8" id="KW-1185">Reference proteome</keyword>
<dbReference type="PANTHER" id="PTHR33680:SF8">
    <property type="entry name" value="GRF ZINC FINGER _ ZINC KNUCKLE PROTEIN"/>
    <property type="match status" value="1"/>
</dbReference>
<keyword evidence="3" id="KW-0862">Zinc</keyword>
<dbReference type="InterPro" id="IPR010666">
    <property type="entry name" value="Znf_GRF"/>
</dbReference>
<dbReference type="PANTHER" id="PTHR33680">
    <property type="entry name" value="OS07G0190500 PROTEIN"/>
    <property type="match status" value="1"/>
</dbReference>
<evidence type="ECO:0000256" key="2">
    <source>
        <dbReference type="ARBA" id="ARBA00022771"/>
    </source>
</evidence>
<dbReference type="PROSITE" id="PS51999">
    <property type="entry name" value="ZF_GRF"/>
    <property type="match status" value="1"/>
</dbReference>
<sequence>MAGLREMRSRMTQSLDDGCSNGFTDQGCETKPFDDTWYCCLGVVALKSKTKNNPNRWFYRCPKWKNKDGCCKYFQWMDEMQEEAVGVEECSTNTNLVKVAEKVKIDSLTMKEHMEKVKLLLFAIMAGVVIIVLMGLVSMVK</sequence>
<dbReference type="Proteomes" id="UP001341840">
    <property type="component" value="Unassembled WGS sequence"/>
</dbReference>
<accession>A0ABU6ST89</accession>
<evidence type="ECO:0000256" key="5">
    <source>
        <dbReference type="SAM" id="Phobius"/>
    </source>
</evidence>
<organism evidence="7 8">
    <name type="scientific">Stylosanthes scabra</name>
    <dbReference type="NCBI Taxonomy" id="79078"/>
    <lineage>
        <taxon>Eukaryota</taxon>
        <taxon>Viridiplantae</taxon>
        <taxon>Streptophyta</taxon>
        <taxon>Embryophyta</taxon>
        <taxon>Tracheophyta</taxon>
        <taxon>Spermatophyta</taxon>
        <taxon>Magnoliopsida</taxon>
        <taxon>eudicotyledons</taxon>
        <taxon>Gunneridae</taxon>
        <taxon>Pentapetalae</taxon>
        <taxon>rosids</taxon>
        <taxon>fabids</taxon>
        <taxon>Fabales</taxon>
        <taxon>Fabaceae</taxon>
        <taxon>Papilionoideae</taxon>
        <taxon>50 kb inversion clade</taxon>
        <taxon>dalbergioids sensu lato</taxon>
        <taxon>Dalbergieae</taxon>
        <taxon>Pterocarpus clade</taxon>
        <taxon>Stylosanthes</taxon>
    </lineage>
</organism>
<reference evidence="7 8" key="1">
    <citation type="journal article" date="2023" name="Plants (Basel)">
        <title>Bridging the Gap: Combining Genomics and Transcriptomics Approaches to Understand Stylosanthes scabra, an Orphan Legume from the Brazilian Caatinga.</title>
        <authorList>
            <person name="Ferreira-Neto J.R.C."/>
            <person name="da Silva M.D."/>
            <person name="Binneck E."/>
            <person name="de Melo N.F."/>
            <person name="da Silva R.H."/>
            <person name="de Melo A.L.T.M."/>
            <person name="Pandolfi V."/>
            <person name="Bustamante F.O."/>
            <person name="Brasileiro-Vidal A.C."/>
            <person name="Benko-Iseppon A.M."/>
        </authorList>
    </citation>
    <scope>NUCLEOTIDE SEQUENCE [LARGE SCALE GENOMIC DNA]</scope>
    <source>
        <tissue evidence="7">Leaves</tissue>
    </source>
</reference>
<keyword evidence="5" id="KW-1133">Transmembrane helix</keyword>
<gene>
    <name evidence="7" type="ORF">PIB30_086023</name>
</gene>
<evidence type="ECO:0000259" key="6">
    <source>
        <dbReference type="PROSITE" id="PS51999"/>
    </source>
</evidence>
<keyword evidence="1" id="KW-0479">Metal-binding</keyword>
<evidence type="ECO:0000256" key="1">
    <source>
        <dbReference type="ARBA" id="ARBA00022723"/>
    </source>
</evidence>
<keyword evidence="2 4" id="KW-0863">Zinc-finger</keyword>
<feature type="domain" description="GRF-type" evidence="6">
    <location>
        <begin position="28"/>
        <end position="80"/>
    </location>
</feature>